<proteinExistence type="predicted"/>
<evidence type="ECO:0000313" key="4">
    <source>
        <dbReference type="Proteomes" id="UP001153199"/>
    </source>
</evidence>
<dbReference type="EMBL" id="JAMWFV010000010">
    <property type="protein sequence ID" value="MDG6145600.1"/>
    <property type="molecule type" value="Genomic_DNA"/>
</dbReference>
<organism evidence="3 4">
    <name type="scientific">Lactococcus formosensis</name>
    <dbReference type="NCBI Taxonomy" id="1281486"/>
    <lineage>
        <taxon>Bacteria</taxon>
        <taxon>Bacillati</taxon>
        <taxon>Bacillota</taxon>
        <taxon>Bacilli</taxon>
        <taxon>Lactobacillales</taxon>
        <taxon>Streptococcaceae</taxon>
        <taxon>Lactococcus</taxon>
    </lineage>
</organism>
<gene>
    <name evidence="3" type="ORF">NF717_08030</name>
</gene>
<name>A0A9X4P6G2_9LACT</name>
<evidence type="ECO:0000256" key="1">
    <source>
        <dbReference type="SAM" id="MobiDB-lite"/>
    </source>
</evidence>
<dbReference type="RefSeq" id="WP_081168777.1">
    <property type="nucleotide sequence ID" value="NZ_JAMWDY010000007.1"/>
</dbReference>
<evidence type="ECO:0000313" key="3">
    <source>
        <dbReference type="EMBL" id="MDG6145600.1"/>
    </source>
</evidence>
<feature type="region of interest" description="Disordered" evidence="1">
    <location>
        <begin position="38"/>
        <end position="71"/>
    </location>
</feature>
<dbReference type="Proteomes" id="UP001153199">
    <property type="component" value="Unassembled WGS sequence"/>
</dbReference>
<dbReference type="AlphaFoldDB" id="A0A9X4P6G2"/>
<feature type="transmembrane region" description="Helical" evidence="2">
    <location>
        <begin position="7"/>
        <end position="29"/>
    </location>
</feature>
<keyword evidence="2" id="KW-1133">Transmembrane helix</keyword>
<keyword evidence="2" id="KW-0472">Membrane</keyword>
<sequence length="207" mass="23518">MVNKTKASLLIVGLVGIVALLIFGMVMFFSSLSSPKSKTEAQPATSQSSSVQKSEESKNEEEKNKEDPKGLLKLDNASIEEFLQKYLTYQYLGDNRNQYKAYMTPDLFDAVVNQEEKPVNQAQKELIVNQEFDSANIYIDVKDESAICQVYFTNDNLQHKPTVSEPEPKSFTMNNNQEFKLSFVKNEGHYLVSAITYRSVQETNEMN</sequence>
<keyword evidence="4" id="KW-1185">Reference proteome</keyword>
<protein>
    <submittedName>
        <fullName evidence="3">Uncharacterized protein</fullName>
    </submittedName>
</protein>
<comment type="caution">
    <text evidence="3">The sequence shown here is derived from an EMBL/GenBank/DDBJ whole genome shotgun (WGS) entry which is preliminary data.</text>
</comment>
<accession>A0A9X4P6G2</accession>
<reference evidence="3" key="1">
    <citation type="submission" date="2022-06" db="EMBL/GenBank/DDBJ databases">
        <title>Lactococcus from bovine mastitis in China.</title>
        <authorList>
            <person name="Lin Y."/>
            <person name="Han B."/>
        </authorList>
    </citation>
    <scope>NUCLEOTIDE SEQUENCE</scope>
    <source>
        <strain evidence="3">Ningxia-I-26</strain>
    </source>
</reference>
<evidence type="ECO:0000256" key="2">
    <source>
        <dbReference type="SAM" id="Phobius"/>
    </source>
</evidence>
<keyword evidence="2" id="KW-0812">Transmembrane</keyword>
<feature type="compositionally biased region" description="Basic and acidic residues" evidence="1">
    <location>
        <begin position="53"/>
        <end position="71"/>
    </location>
</feature>